<gene>
    <name evidence="3" type="ORF">Purlil1_13448</name>
</gene>
<feature type="compositionally biased region" description="Basic and acidic residues" evidence="1">
    <location>
        <begin position="330"/>
        <end position="343"/>
    </location>
</feature>
<comment type="caution">
    <text evidence="3">The sequence shown here is derived from an EMBL/GenBank/DDBJ whole genome shotgun (WGS) entry which is preliminary data.</text>
</comment>
<name>A0ABR0BE79_PURLI</name>
<feature type="region of interest" description="Disordered" evidence="1">
    <location>
        <begin position="749"/>
        <end position="768"/>
    </location>
</feature>
<dbReference type="Proteomes" id="UP001287286">
    <property type="component" value="Unassembled WGS sequence"/>
</dbReference>
<organism evidence="3 4">
    <name type="scientific">Purpureocillium lilacinum</name>
    <name type="common">Paecilomyces lilacinus</name>
    <dbReference type="NCBI Taxonomy" id="33203"/>
    <lineage>
        <taxon>Eukaryota</taxon>
        <taxon>Fungi</taxon>
        <taxon>Dikarya</taxon>
        <taxon>Ascomycota</taxon>
        <taxon>Pezizomycotina</taxon>
        <taxon>Sordariomycetes</taxon>
        <taxon>Hypocreomycetidae</taxon>
        <taxon>Hypocreales</taxon>
        <taxon>Ophiocordycipitaceae</taxon>
        <taxon>Purpureocillium</taxon>
    </lineage>
</organism>
<evidence type="ECO:0000259" key="2">
    <source>
        <dbReference type="PROSITE" id="PS51968"/>
    </source>
</evidence>
<feature type="compositionally biased region" description="Polar residues" evidence="1">
    <location>
        <begin position="749"/>
        <end position="759"/>
    </location>
</feature>
<evidence type="ECO:0000313" key="4">
    <source>
        <dbReference type="Proteomes" id="UP001287286"/>
    </source>
</evidence>
<proteinExistence type="predicted"/>
<evidence type="ECO:0000313" key="3">
    <source>
        <dbReference type="EMBL" id="KAK4071321.1"/>
    </source>
</evidence>
<feature type="compositionally biased region" description="Polar residues" evidence="1">
    <location>
        <begin position="204"/>
        <end position="217"/>
    </location>
</feature>
<dbReference type="InterPro" id="IPR007604">
    <property type="entry name" value="CP2"/>
</dbReference>
<feature type="region of interest" description="Disordered" evidence="1">
    <location>
        <begin position="201"/>
        <end position="224"/>
    </location>
</feature>
<dbReference type="PANTHER" id="PTHR11037">
    <property type="entry name" value="TRANSCRIPTION FACTOR CP2"/>
    <property type="match status" value="1"/>
</dbReference>
<protein>
    <submittedName>
        <fullName evidence="3">Transcriptional regulator family: CP2</fullName>
    </submittedName>
</protein>
<keyword evidence="4" id="KW-1185">Reference proteome</keyword>
<reference evidence="3 4" key="1">
    <citation type="journal article" date="2024" name="Microbiol. Resour. Announc.">
        <title>Genome annotations for the ascomycete fungi Trichoderma harzianum, Trichoderma aggressivum, and Purpureocillium lilacinum.</title>
        <authorList>
            <person name="Beijen E.P.W."/>
            <person name="Ohm R.A."/>
        </authorList>
    </citation>
    <scope>NUCLEOTIDE SEQUENCE [LARGE SCALE GENOMIC DNA]</scope>
    <source>
        <strain evidence="3 4">CBS 150709</strain>
    </source>
</reference>
<dbReference type="Pfam" id="PF04516">
    <property type="entry name" value="CP2"/>
    <property type="match status" value="1"/>
</dbReference>
<dbReference type="EMBL" id="JAWRVI010000223">
    <property type="protein sequence ID" value="KAK4071321.1"/>
    <property type="molecule type" value="Genomic_DNA"/>
</dbReference>
<feature type="region of interest" description="Disordered" evidence="1">
    <location>
        <begin position="1"/>
        <end position="68"/>
    </location>
</feature>
<sequence length="785" mass="85829">MPTGGLFVLSPSAFPAGPRRAHSPKPSSDPSPLASAPRIGSSTGPNPSVLRFEYKSTPPSCSTSDIPSRRRASASFHLTLPFSFPQPTSLFSRSAVSTVARSRRLPVFPHTRRGLPQTLASRPFASKVVFGYATRRYPVNRSSHRDRCSSTSATALRLAWRRRACYTFPGAGLVSTDTPDPNVAQTSLANHVVTIYMPDHADSAGQNIDNESSSDQDPTPRASHDLWRLTPSLIDPNLYACNSGDYTPILGSNNFFSHPQAGELHTPPLVMAPGLGKPLLMPTTADGPQSGVTTIDRSGPQSFQTHQFYPFNPSIQGPRLQPYPTPPCLAHHDKSHGPTERDAPLGSSPSDSRMQSMATAVNAQTFASVTNGQPLPASAKKFRFHSTLNALTAMIKNAHEIPVAYLNKEQAYSLSITDTSGTIPVWPGTKYRTFVRVSFDDETRRQEPNEYWGFWKKRRGTNEALQRGGKLQAIEFAERCHGSGGDDQRTRIELETAFFDGFSVIWSPGLNGAPNVDIAVRFNFVSTDFSHSTGVKGILMRLCTKTTLVSPTPTPDTSPEICFCKIQVFRGRSGARRKLSDDAAPLRRSMKLKQQLCLSERGTEDPRKRQRGSRAAELQALHAMLNSTRDISVLSLRGDKLDDPDLYQVTLPSSVPSLDRTDGAEIWVKVAATDGLLLRFTPDTDEAGLSQAYLSHEANPSGIQRPHRQKWGLDASKIAMTSYVIQDGLEAEIDDDVVRELGEGQQTRLEVETTEQQRPSKGAKKSVDGLAEDGVAGGLVLRLKF</sequence>
<evidence type="ECO:0000256" key="1">
    <source>
        <dbReference type="SAM" id="MobiDB-lite"/>
    </source>
</evidence>
<dbReference type="InterPro" id="IPR040167">
    <property type="entry name" value="TF_CP2-like"/>
</dbReference>
<dbReference type="PANTHER" id="PTHR11037:SF20">
    <property type="entry name" value="PROTEIN GRAINYHEAD"/>
    <property type="match status" value="1"/>
</dbReference>
<accession>A0ABR0BE79</accession>
<dbReference type="PROSITE" id="PS51968">
    <property type="entry name" value="GRH_CP2_DB"/>
    <property type="match status" value="1"/>
</dbReference>
<feature type="compositionally biased region" description="Polar residues" evidence="1">
    <location>
        <begin position="57"/>
        <end position="66"/>
    </location>
</feature>
<feature type="compositionally biased region" description="Low complexity" evidence="1">
    <location>
        <begin position="24"/>
        <end position="37"/>
    </location>
</feature>
<feature type="compositionally biased region" description="Polar residues" evidence="1">
    <location>
        <begin position="347"/>
        <end position="356"/>
    </location>
</feature>
<feature type="domain" description="Grh/CP2 DB" evidence="2">
    <location>
        <begin position="380"/>
        <end position="635"/>
    </location>
</feature>
<feature type="region of interest" description="Disordered" evidence="1">
    <location>
        <begin position="324"/>
        <end position="356"/>
    </location>
</feature>